<dbReference type="SUPFAM" id="SSF51338">
    <property type="entry name" value="Composite domain of metallo-dependent hydrolases"/>
    <property type="match status" value="1"/>
</dbReference>
<dbReference type="Pfam" id="PF01979">
    <property type="entry name" value="Amidohydro_1"/>
    <property type="match status" value="1"/>
</dbReference>
<protein>
    <submittedName>
        <fullName evidence="2">Amidohydrolase family protein</fullName>
    </submittedName>
</protein>
<dbReference type="RefSeq" id="WP_035612687.1">
    <property type="nucleotide sequence ID" value="NZ_ARYK01000001.1"/>
</dbReference>
<dbReference type="PROSITE" id="PS51257">
    <property type="entry name" value="PROKAR_LIPOPROTEIN"/>
    <property type="match status" value="1"/>
</dbReference>
<dbReference type="InterPro" id="IPR006680">
    <property type="entry name" value="Amidohydro-rel"/>
</dbReference>
<dbReference type="EMBL" id="ARYK01000001">
    <property type="protein sequence ID" value="KCZ93933.1"/>
    <property type="molecule type" value="Genomic_DNA"/>
</dbReference>
<dbReference type="Proteomes" id="UP000025171">
    <property type="component" value="Unassembled WGS sequence"/>
</dbReference>
<dbReference type="Gene3D" id="2.30.40.10">
    <property type="entry name" value="Urease, subunit C, domain 1"/>
    <property type="match status" value="1"/>
</dbReference>
<reference evidence="2 3" key="1">
    <citation type="journal article" date="2014" name="Antonie Van Leeuwenhoek">
        <title>Hyphomonas beringensis sp. nov. and Hyphomonas chukchiensis sp. nov., isolated from surface seawater of the Bering Sea and Chukchi Sea.</title>
        <authorList>
            <person name="Li C."/>
            <person name="Lai Q."/>
            <person name="Li G."/>
            <person name="Dong C."/>
            <person name="Wang J."/>
            <person name="Liao Y."/>
            <person name="Shao Z."/>
        </authorList>
    </citation>
    <scope>NUCLEOTIDE SEQUENCE [LARGE SCALE GENOMIC DNA]</scope>
    <source>
        <strain evidence="2 3">MHS-2</strain>
    </source>
</reference>
<evidence type="ECO:0000313" key="3">
    <source>
        <dbReference type="Proteomes" id="UP000025171"/>
    </source>
</evidence>
<keyword evidence="3" id="KW-1185">Reference proteome</keyword>
<accession>A0A059FTZ5</accession>
<evidence type="ECO:0000313" key="2">
    <source>
        <dbReference type="EMBL" id="KCZ93933.1"/>
    </source>
</evidence>
<evidence type="ECO:0000259" key="1">
    <source>
        <dbReference type="Pfam" id="PF01979"/>
    </source>
</evidence>
<dbReference type="Gene3D" id="3.30.110.90">
    <property type="entry name" value="Amidohydrolase"/>
    <property type="match status" value="1"/>
</dbReference>
<dbReference type="InterPro" id="IPR051781">
    <property type="entry name" value="Metallo-dep_Hydrolase"/>
</dbReference>
<dbReference type="STRING" id="1280950.HJO_01120"/>
<keyword evidence="2" id="KW-0378">Hydrolase</keyword>
<dbReference type="PATRIC" id="fig|1280950.3.peg.229"/>
<dbReference type="PANTHER" id="PTHR43135">
    <property type="entry name" value="ALPHA-D-RIBOSE 1-METHYLPHOSPHONATE 5-TRIPHOSPHATE DIPHOSPHATASE"/>
    <property type="match status" value="1"/>
</dbReference>
<dbReference type="eggNOG" id="COG1228">
    <property type="taxonomic scope" value="Bacteria"/>
</dbReference>
<gene>
    <name evidence="2" type="ORF">HJO_01120</name>
</gene>
<dbReference type="PANTHER" id="PTHR43135:SF3">
    <property type="entry name" value="ALPHA-D-RIBOSE 1-METHYLPHOSPHONATE 5-TRIPHOSPHATE DIPHOSPHATASE"/>
    <property type="match status" value="1"/>
</dbReference>
<comment type="caution">
    <text evidence="2">The sequence shown here is derived from an EMBL/GenBank/DDBJ whole genome shotgun (WGS) entry which is preliminary data.</text>
</comment>
<feature type="domain" description="Amidohydrolase-related" evidence="1">
    <location>
        <begin position="314"/>
        <end position="667"/>
    </location>
</feature>
<dbReference type="InterPro" id="IPR032466">
    <property type="entry name" value="Metal_Hydrolase"/>
</dbReference>
<dbReference type="SUPFAM" id="SSF51556">
    <property type="entry name" value="Metallo-dependent hydrolases"/>
    <property type="match status" value="1"/>
</dbReference>
<sequence length="696" mass="74364">MMKPIALAALGGALWLGACTHDAPVEPETLVETPVAAAPSPVVETFSVLLNNTRIGELEATRIADDISVAFEYRNNGRGPTLAESITLGDDGLPVGWTVDGNTTFGNKITESFSRADGTANWVDTTGPGSAPVTEPAIYIAQNASPYALAVYSAALLADDDQTLPAYPAGALRLEALETTTVDGTSGAVSATAYALTGESLDPTYFLLDESEALFAMISPNFVIVRAGYEEAEQQLKDLAVSLSTTRFETIQARTAHTFDSPVRIADVRLFDPVAKALTGPVSVLVEGDTIKSIDAANASQPNETVIDGNGGTLVPGLTDMHAHLGQDDALLNIAAGITLVRDMGNNNDTLNTLIEKMDSGVLAGPRVVKNGFIEGKSPFSSNNGTLVTSEAEAVAAVDRYADEGNFFQIKIYNSMNPAWVPAMVAEARKRGLGVTGHVPAFTNANAMIEAGYDEMTHINQVMLGWVLAADEDTRTLLRLTALQRLPKLDLDNEIVQHTLDLMVDNDVAIDPTYAIHEALLLSRNGEIQPGMVDYVDHMPVGVQRDARSAWSNIETPEDDAAYAGAFDQITDTLKRMKDRGIFIVFGTDMGGSFVLHRELELYQNIGFTPAEILARATLEEAAYMGLDDQLGSITPGKKADFFLVPGNPVEDFKAIKTIALVSKNGTIYFPSEIYPWFGIEPFTGIPAVTAPAAAE</sequence>
<name>A0A059FTZ5_9PROT</name>
<proteinExistence type="predicted"/>
<organism evidence="2 3">
    <name type="scientific">Hyphomonas johnsonii MHS-2</name>
    <dbReference type="NCBI Taxonomy" id="1280950"/>
    <lineage>
        <taxon>Bacteria</taxon>
        <taxon>Pseudomonadati</taxon>
        <taxon>Pseudomonadota</taxon>
        <taxon>Alphaproteobacteria</taxon>
        <taxon>Hyphomonadales</taxon>
        <taxon>Hyphomonadaceae</taxon>
        <taxon>Hyphomonas</taxon>
    </lineage>
</organism>
<dbReference type="GO" id="GO:0016810">
    <property type="term" value="F:hydrolase activity, acting on carbon-nitrogen (but not peptide) bonds"/>
    <property type="evidence" value="ECO:0007669"/>
    <property type="project" value="InterPro"/>
</dbReference>
<dbReference type="AlphaFoldDB" id="A0A059FTZ5"/>
<dbReference type="InterPro" id="IPR011059">
    <property type="entry name" value="Metal-dep_hydrolase_composite"/>
</dbReference>
<dbReference type="Gene3D" id="3.40.50.10910">
    <property type="entry name" value="Amidohydrolase"/>
    <property type="match status" value="1"/>
</dbReference>
<dbReference type="Gene3D" id="1.20.58.520">
    <property type="entry name" value="Amidohydrolase"/>
    <property type="match status" value="1"/>
</dbReference>